<evidence type="ECO:0000313" key="3">
    <source>
        <dbReference type="Proteomes" id="UP001324115"/>
    </source>
</evidence>
<dbReference type="PANTHER" id="PTHR31642">
    <property type="entry name" value="TRICHOTHECENE 3-O-ACETYLTRANSFERASE"/>
    <property type="match status" value="1"/>
</dbReference>
<dbReference type="GO" id="GO:0016747">
    <property type="term" value="F:acyltransferase activity, transferring groups other than amino-acyl groups"/>
    <property type="evidence" value="ECO:0007669"/>
    <property type="project" value="TreeGrafter"/>
</dbReference>
<sequence length="422" mass="47152">MVVNSKCCFTVKPAEPTWNGPQPLSELDQLSVIHVSTIYFYRPTQNWLSPPDTITNTLKESLSKALVPFYPIAGRLRWIGKGRLQIDCNAEGVQFFEAESESRFEDFGDFSPSARYEFLFPGVDYSVPIHEMPLLLVQLIKFKCGGISLGLLISHAWARLARDEPLGTATFHDRRVIRAGGPPRASPCIDHEAFIQLPRCLLGKLDDLEVRKKTTLKKMANEDHSSSDLERGCTRYESLAGHIWRCACKACKHENEQPTTLCVCVDSRRRMSTLPIGYFGNATLDVFATSRAVDLTSKPLSYASSRVREANKKVNDEFVNSGIDILKNQQDLTQFQDIHYEGSTQGPFHGNPNFGVVSWLSLPIYGLDLGWGKEIYMGPGTHDIDGDSLVLPSHDGNGSLTVALCLQVAHIDDSKKHFYELI</sequence>
<dbReference type="EMBL" id="JAXUIC010000011">
    <property type="protein sequence ID" value="KAK4564892.1"/>
    <property type="molecule type" value="Genomic_DNA"/>
</dbReference>
<dbReference type="Gene3D" id="3.30.559.10">
    <property type="entry name" value="Chloramphenicol acetyltransferase-like domain"/>
    <property type="match status" value="2"/>
</dbReference>
<comment type="similarity">
    <text evidence="1">Belongs to the plant acyltransferase family.</text>
</comment>
<name>A0AAN7E860_QUERU</name>
<organism evidence="2 3">
    <name type="scientific">Quercus rubra</name>
    <name type="common">Northern red oak</name>
    <name type="synonym">Quercus borealis</name>
    <dbReference type="NCBI Taxonomy" id="3512"/>
    <lineage>
        <taxon>Eukaryota</taxon>
        <taxon>Viridiplantae</taxon>
        <taxon>Streptophyta</taxon>
        <taxon>Embryophyta</taxon>
        <taxon>Tracheophyta</taxon>
        <taxon>Spermatophyta</taxon>
        <taxon>Magnoliopsida</taxon>
        <taxon>eudicotyledons</taxon>
        <taxon>Gunneridae</taxon>
        <taxon>Pentapetalae</taxon>
        <taxon>rosids</taxon>
        <taxon>fabids</taxon>
        <taxon>Fagales</taxon>
        <taxon>Fagaceae</taxon>
        <taxon>Quercus</taxon>
    </lineage>
</organism>
<evidence type="ECO:0000256" key="1">
    <source>
        <dbReference type="ARBA" id="ARBA00009861"/>
    </source>
</evidence>
<dbReference type="InterPro" id="IPR050317">
    <property type="entry name" value="Plant_Fungal_Acyltransferase"/>
</dbReference>
<evidence type="ECO:0000313" key="2">
    <source>
        <dbReference type="EMBL" id="KAK4564892.1"/>
    </source>
</evidence>
<proteinExistence type="inferred from homology"/>
<dbReference type="InterPro" id="IPR023213">
    <property type="entry name" value="CAT-like_dom_sf"/>
</dbReference>
<dbReference type="Pfam" id="PF02458">
    <property type="entry name" value="Transferase"/>
    <property type="match status" value="1"/>
</dbReference>
<dbReference type="Proteomes" id="UP001324115">
    <property type="component" value="Unassembled WGS sequence"/>
</dbReference>
<keyword evidence="3" id="KW-1185">Reference proteome</keyword>
<dbReference type="PANTHER" id="PTHR31642:SF324">
    <property type="entry name" value="SPERMIDINE HYDROXYCINNAMOYL TRANSFERASE"/>
    <property type="match status" value="1"/>
</dbReference>
<dbReference type="AlphaFoldDB" id="A0AAN7E860"/>
<gene>
    <name evidence="2" type="ORF">RGQ29_006801</name>
</gene>
<accession>A0AAN7E860</accession>
<reference evidence="2 3" key="1">
    <citation type="journal article" date="2023" name="G3 (Bethesda)">
        <title>A haplotype-resolved chromosome-scale genome for Quercus rubra L. provides insights into the genetics of adaptive traits for red oak species.</title>
        <authorList>
            <person name="Kapoor B."/>
            <person name="Jenkins J."/>
            <person name="Schmutz J."/>
            <person name="Zhebentyayeva T."/>
            <person name="Kuelheim C."/>
            <person name="Coggeshall M."/>
            <person name="Heim C."/>
            <person name="Lasky J.R."/>
            <person name="Leites L."/>
            <person name="Islam-Faridi N."/>
            <person name="Romero-Severson J."/>
            <person name="DeLeo V.L."/>
            <person name="Lucas S.M."/>
            <person name="Lazic D."/>
            <person name="Gailing O."/>
            <person name="Carlson J."/>
            <person name="Staton M."/>
        </authorList>
    </citation>
    <scope>NUCLEOTIDE SEQUENCE [LARGE SCALE GENOMIC DNA]</scope>
    <source>
        <strain evidence="2">Pseudo-F2</strain>
    </source>
</reference>
<protein>
    <recommendedName>
        <fullName evidence="4">Spermidine hydroxycinnamoyl transferase</fullName>
    </recommendedName>
</protein>
<comment type="caution">
    <text evidence="2">The sequence shown here is derived from an EMBL/GenBank/DDBJ whole genome shotgun (WGS) entry which is preliminary data.</text>
</comment>
<evidence type="ECO:0008006" key="4">
    <source>
        <dbReference type="Google" id="ProtNLM"/>
    </source>
</evidence>